<evidence type="ECO:0000313" key="11">
    <source>
        <dbReference type="EMBL" id="KAH6674055.1"/>
    </source>
</evidence>
<keyword evidence="5" id="KW-0862">Zinc</keyword>
<feature type="compositionally biased region" description="Low complexity" evidence="9">
    <location>
        <begin position="89"/>
        <end position="101"/>
    </location>
</feature>
<feature type="compositionally biased region" description="Basic residues" evidence="9">
    <location>
        <begin position="263"/>
        <end position="277"/>
    </location>
</feature>
<evidence type="ECO:0000256" key="4">
    <source>
        <dbReference type="ARBA" id="ARBA00022771"/>
    </source>
</evidence>
<dbReference type="AlphaFoldDB" id="A0A9P8V529"/>
<feature type="compositionally biased region" description="Polar residues" evidence="9">
    <location>
        <begin position="486"/>
        <end position="499"/>
    </location>
</feature>
<gene>
    <name evidence="11" type="ORF">F5X68DRAFT_235707</name>
</gene>
<keyword evidence="2" id="KW-0812">Transmembrane</keyword>
<keyword evidence="7" id="KW-0472">Membrane</keyword>
<dbReference type="Proteomes" id="UP000770015">
    <property type="component" value="Unassembled WGS sequence"/>
</dbReference>
<organism evidence="11 12">
    <name type="scientific">Plectosphaerella plurivora</name>
    <dbReference type="NCBI Taxonomy" id="936078"/>
    <lineage>
        <taxon>Eukaryota</taxon>
        <taxon>Fungi</taxon>
        <taxon>Dikarya</taxon>
        <taxon>Ascomycota</taxon>
        <taxon>Pezizomycotina</taxon>
        <taxon>Sordariomycetes</taxon>
        <taxon>Hypocreomycetidae</taxon>
        <taxon>Glomerellales</taxon>
        <taxon>Plectosphaerellaceae</taxon>
        <taxon>Plectosphaerella</taxon>
    </lineage>
</organism>
<feature type="compositionally biased region" description="Low complexity" evidence="9">
    <location>
        <begin position="214"/>
        <end position="228"/>
    </location>
</feature>
<feature type="region of interest" description="Disordered" evidence="9">
    <location>
        <begin position="520"/>
        <end position="619"/>
    </location>
</feature>
<evidence type="ECO:0000256" key="7">
    <source>
        <dbReference type="ARBA" id="ARBA00023136"/>
    </source>
</evidence>
<evidence type="ECO:0000256" key="3">
    <source>
        <dbReference type="ARBA" id="ARBA00022723"/>
    </source>
</evidence>
<feature type="compositionally biased region" description="Polar residues" evidence="9">
    <location>
        <begin position="32"/>
        <end position="52"/>
    </location>
</feature>
<dbReference type="SUPFAM" id="SSF57850">
    <property type="entry name" value="RING/U-box"/>
    <property type="match status" value="1"/>
</dbReference>
<dbReference type="GO" id="GO:0008270">
    <property type="term" value="F:zinc ion binding"/>
    <property type="evidence" value="ECO:0007669"/>
    <property type="project" value="UniProtKB-KW"/>
</dbReference>
<dbReference type="OrthoDB" id="8062037at2759"/>
<dbReference type="PANTHER" id="PTHR46539">
    <property type="entry name" value="E3 UBIQUITIN-PROTEIN LIGASE ATL42"/>
    <property type="match status" value="1"/>
</dbReference>
<dbReference type="PANTHER" id="PTHR46539:SF1">
    <property type="entry name" value="E3 UBIQUITIN-PROTEIN LIGASE ATL42"/>
    <property type="match status" value="1"/>
</dbReference>
<feature type="compositionally biased region" description="Polar residues" evidence="9">
    <location>
        <begin position="520"/>
        <end position="532"/>
    </location>
</feature>
<dbReference type="InterPro" id="IPR001841">
    <property type="entry name" value="Znf_RING"/>
</dbReference>
<feature type="domain" description="RING-type" evidence="10">
    <location>
        <begin position="350"/>
        <end position="398"/>
    </location>
</feature>
<evidence type="ECO:0000256" key="9">
    <source>
        <dbReference type="SAM" id="MobiDB-lite"/>
    </source>
</evidence>
<dbReference type="Gene3D" id="3.30.40.10">
    <property type="entry name" value="Zinc/RING finger domain, C3HC4 (zinc finger)"/>
    <property type="match status" value="1"/>
</dbReference>
<dbReference type="Pfam" id="PF13639">
    <property type="entry name" value="zf-RING_2"/>
    <property type="match status" value="1"/>
</dbReference>
<keyword evidence="3" id="KW-0479">Metal-binding</keyword>
<sequence>MDAMDLDPPEPQRPQLQPQSQQQQPNPQTQPMASQSSCPSGRLDSYTQTHISPGSRYDPVHGAAENTWGSQQWQPVHPPASPYYMHQRSQSGSDTFSSSSLGGPGQSHPPIAPPEPYAYQLPFGYQANMPNQPIAGPHTQSPQDPYYVPSPYMPMLHNGGPPRLAPIHPAFRGMERMSMNLAQMQHQSFGGSQQSPTFPGSHANSLRPQPPSQQRPSRSNSHSSTNNSATGSAAAWQQTHRVNATVPPPPPPSSLLPGTNNHHQQHRMPHSSSRRYRPNTFRPSSMASNGDLSVSPPRSARGSFADEEDAVRDAQFVRGAMVSKSVASTAAIKSLQKLDISSLPETERTCNICYNDFGVETPEGVTEVPIRIPGCKHVFGSNCIKTWFKDADHCPYCRAKVQSERKYTLPSGSAQASAVLSQQLSLMMRSRAGHSLAQNHSLFNELMQQGILPDHLGNPPSFPDRRPPPTNGEDAHRRQRARHGSYSANQLRSQQQQHPTLDEQVQRMHQMQYHLSELRNQTQTPPTGSQPASHVDSAGGDNVQARQPTAPAAGGTNRPESQQLPGGSGVPHLSMMMNRGNPASWQPPWTAATTGDVPENADALRGNAPAPRLASGLLP</sequence>
<feature type="compositionally biased region" description="Polar residues" evidence="9">
    <location>
        <begin position="281"/>
        <end position="292"/>
    </location>
</feature>
<comment type="subcellular location">
    <subcellularLocation>
        <location evidence="1">Membrane</location>
    </subcellularLocation>
</comment>
<dbReference type="EMBL" id="JAGSXJ010000026">
    <property type="protein sequence ID" value="KAH6674055.1"/>
    <property type="molecule type" value="Genomic_DNA"/>
</dbReference>
<evidence type="ECO:0000256" key="6">
    <source>
        <dbReference type="ARBA" id="ARBA00022989"/>
    </source>
</evidence>
<evidence type="ECO:0000256" key="2">
    <source>
        <dbReference type="ARBA" id="ARBA00022692"/>
    </source>
</evidence>
<feature type="region of interest" description="Disordered" evidence="9">
    <location>
        <begin position="185"/>
        <end position="306"/>
    </location>
</feature>
<evidence type="ECO:0000256" key="1">
    <source>
        <dbReference type="ARBA" id="ARBA00004370"/>
    </source>
</evidence>
<evidence type="ECO:0000256" key="5">
    <source>
        <dbReference type="ARBA" id="ARBA00022833"/>
    </source>
</evidence>
<dbReference type="InterPro" id="IPR013083">
    <property type="entry name" value="Znf_RING/FYVE/PHD"/>
</dbReference>
<feature type="region of interest" description="Disordered" evidence="9">
    <location>
        <begin position="1"/>
        <end position="118"/>
    </location>
</feature>
<keyword evidence="6" id="KW-1133">Transmembrane helix</keyword>
<name>A0A9P8V529_9PEZI</name>
<reference evidence="11" key="1">
    <citation type="journal article" date="2021" name="Nat. Commun.">
        <title>Genetic determinants of endophytism in the Arabidopsis root mycobiome.</title>
        <authorList>
            <person name="Mesny F."/>
            <person name="Miyauchi S."/>
            <person name="Thiergart T."/>
            <person name="Pickel B."/>
            <person name="Atanasova L."/>
            <person name="Karlsson M."/>
            <person name="Huettel B."/>
            <person name="Barry K.W."/>
            <person name="Haridas S."/>
            <person name="Chen C."/>
            <person name="Bauer D."/>
            <person name="Andreopoulos W."/>
            <person name="Pangilinan J."/>
            <person name="LaButti K."/>
            <person name="Riley R."/>
            <person name="Lipzen A."/>
            <person name="Clum A."/>
            <person name="Drula E."/>
            <person name="Henrissat B."/>
            <person name="Kohler A."/>
            <person name="Grigoriev I.V."/>
            <person name="Martin F.M."/>
            <person name="Hacquard S."/>
        </authorList>
    </citation>
    <scope>NUCLEOTIDE SEQUENCE</scope>
    <source>
        <strain evidence="11">MPI-SDFR-AT-0117</strain>
    </source>
</reference>
<feature type="compositionally biased region" description="Polar residues" evidence="9">
    <location>
        <begin position="185"/>
        <end position="198"/>
    </location>
</feature>
<keyword evidence="4 8" id="KW-0863">Zinc-finger</keyword>
<keyword evidence="12" id="KW-1185">Reference proteome</keyword>
<evidence type="ECO:0000256" key="8">
    <source>
        <dbReference type="PROSITE-ProRule" id="PRU00175"/>
    </source>
</evidence>
<accession>A0A9P8V529</accession>
<feature type="region of interest" description="Disordered" evidence="9">
    <location>
        <begin position="451"/>
        <end position="501"/>
    </location>
</feature>
<dbReference type="PROSITE" id="PS50089">
    <property type="entry name" value="ZF_RING_2"/>
    <property type="match status" value="1"/>
</dbReference>
<comment type="caution">
    <text evidence="11">The sequence shown here is derived from an EMBL/GenBank/DDBJ whole genome shotgun (WGS) entry which is preliminary data.</text>
</comment>
<evidence type="ECO:0000259" key="10">
    <source>
        <dbReference type="PROSITE" id="PS50089"/>
    </source>
</evidence>
<feature type="compositionally biased region" description="Low complexity" evidence="9">
    <location>
        <begin position="13"/>
        <end position="31"/>
    </location>
</feature>
<dbReference type="GO" id="GO:0016020">
    <property type="term" value="C:membrane"/>
    <property type="evidence" value="ECO:0007669"/>
    <property type="project" value="UniProtKB-SubCell"/>
</dbReference>
<proteinExistence type="predicted"/>
<protein>
    <recommendedName>
        <fullName evidence="10">RING-type domain-containing protein</fullName>
    </recommendedName>
</protein>
<evidence type="ECO:0000313" key="12">
    <source>
        <dbReference type="Proteomes" id="UP000770015"/>
    </source>
</evidence>
<feature type="compositionally biased region" description="Polar residues" evidence="9">
    <location>
        <begin position="229"/>
        <end position="242"/>
    </location>
</feature>